<organism evidence="2 3">
    <name type="scientific">Datura stramonium</name>
    <name type="common">Jimsonweed</name>
    <name type="synonym">Common thornapple</name>
    <dbReference type="NCBI Taxonomy" id="4076"/>
    <lineage>
        <taxon>Eukaryota</taxon>
        <taxon>Viridiplantae</taxon>
        <taxon>Streptophyta</taxon>
        <taxon>Embryophyta</taxon>
        <taxon>Tracheophyta</taxon>
        <taxon>Spermatophyta</taxon>
        <taxon>Magnoliopsida</taxon>
        <taxon>eudicotyledons</taxon>
        <taxon>Gunneridae</taxon>
        <taxon>Pentapetalae</taxon>
        <taxon>asterids</taxon>
        <taxon>lamiids</taxon>
        <taxon>Solanales</taxon>
        <taxon>Solanaceae</taxon>
        <taxon>Solanoideae</taxon>
        <taxon>Datureae</taxon>
        <taxon>Datura</taxon>
    </lineage>
</organism>
<feature type="compositionally biased region" description="Polar residues" evidence="1">
    <location>
        <begin position="81"/>
        <end position="98"/>
    </location>
</feature>
<evidence type="ECO:0000256" key="1">
    <source>
        <dbReference type="SAM" id="MobiDB-lite"/>
    </source>
</evidence>
<keyword evidence="3" id="KW-1185">Reference proteome</keyword>
<evidence type="ECO:0000313" key="3">
    <source>
        <dbReference type="Proteomes" id="UP000823775"/>
    </source>
</evidence>
<gene>
    <name evidence="2" type="ORF">HAX54_037736</name>
</gene>
<feature type="compositionally biased region" description="Acidic residues" evidence="1">
    <location>
        <begin position="101"/>
        <end position="128"/>
    </location>
</feature>
<protein>
    <submittedName>
        <fullName evidence="2">Uncharacterized protein</fullName>
    </submittedName>
</protein>
<accession>A0ABS8SHH4</accession>
<comment type="caution">
    <text evidence="2">The sequence shown here is derived from an EMBL/GenBank/DDBJ whole genome shotgun (WGS) entry which is preliminary data.</text>
</comment>
<proteinExistence type="predicted"/>
<reference evidence="2 3" key="1">
    <citation type="journal article" date="2021" name="BMC Genomics">
        <title>Datura genome reveals duplications of psychoactive alkaloid biosynthetic genes and high mutation rate following tissue culture.</title>
        <authorList>
            <person name="Rajewski A."/>
            <person name="Carter-House D."/>
            <person name="Stajich J."/>
            <person name="Litt A."/>
        </authorList>
    </citation>
    <scope>NUCLEOTIDE SEQUENCE [LARGE SCALE GENOMIC DNA]</scope>
    <source>
        <strain evidence="2">AR-01</strain>
    </source>
</reference>
<feature type="region of interest" description="Disordered" evidence="1">
    <location>
        <begin position="75"/>
        <end position="128"/>
    </location>
</feature>
<evidence type="ECO:0000313" key="2">
    <source>
        <dbReference type="EMBL" id="MCD7458268.1"/>
    </source>
</evidence>
<name>A0ABS8SHH4_DATST</name>
<dbReference type="Proteomes" id="UP000823775">
    <property type="component" value="Unassembled WGS sequence"/>
</dbReference>
<sequence>MDIWMQSVGEKNKGRVKGLGSLGRSVKTLKQSTSTLSGEIDEMIKSRIHASYADLYSQLQKERYKNKRMRKELDLLKKNVYNASSSNERSYQEDNQGYENESSDDSDNVDESDSDPDNVNESDPDNMN</sequence>
<dbReference type="EMBL" id="JACEIK010000509">
    <property type="protein sequence ID" value="MCD7458268.1"/>
    <property type="molecule type" value="Genomic_DNA"/>
</dbReference>